<dbReference type="InterPro" id="IPR001623">
    <property type="entry name" value="DnaJ_domain"/>
</dbReference>
<dbReference type="Gene3D" id="1.10.287.110">
    <property type="entry name" value="DnaJ domain"/>
    <property type="match status" value="1"/>
</dbReference>
<dbReference type="Proteomes" id="UP000247973">
    <property type="component" value="Unassembled WGS sequence"/>
</dbReference>
<keyword evidence="3" id="KW-1185">Reference proteome</keyword>
<evidence type="ECO:0000313" key="2">
    <source>
        <dbReference type="EMBL" id="PXV66842.1"/>
    </source>
</evidence>
<dbReference type="InterPro" id="IPR036869">
    <property type="entry name" value="J_dom_sf"/>
</dbReference>
<feature type="domain" description="J" evidence="1">
    <location>
        <begin position="1"/>
        <end position="73"/>
    </location>
</feature>
<dbReference type="AlphaFoldDB" id="A0A2V3PYH8"/>
<dbReference type="OrthoDB" id="1435214at2"/>
<comment type="caution">
    <text evidence="2">The sequence shown here is derived from an EMBL/GenBank/DDBJ whole genome shotgun (WGS) entry which is preliminary data.</text>
</comment>
<dbReference type="SUPFAM" id="SSF46565">
    <property type="entry name" value="Chaperone J-domain"/>
    <property type="match status" value="1"/>
</dbReference>
<protein>
    <recommendedName>
        <fullName evidence="1">J domain-containing protein</fullName>
    </recommendedName>
</protein>
<dbReference type="Pfam" id="PF18847">
    <property type="entry name" value="LPD29"/>
    <property type="match status" value="1"/>
</dbReference>
<dbReference type="RefSeq" id="WP_110309798.1">
    <property type="nucleotide sequence ID" value="NZ_QICL01000004.1"/>
</dbReference>
<sequence>MKHFSNITSLEDLKSQYKKLALANHPDKGGKTETMQEINNEYDILFSIWKSKLSVKTNETAQSTRSEFYTAWGWKGDNYNSNLRTKDIAKIVREYLKEKYPTYKFSITAPDYNSLDIALLEAPQDVIVYDNLDDCQKKYYNENTLNFDVNYYHISKDDRLTELCREILQDAFDFAQTYNFNDSDAQIDYFHTNFYNGMSIGKWDKPFKVVEKQARIKAERPQKPTEQPEQKAIPENLDIQIIDYSEKAFALIGETKPIKEQLGNLGGKFNKHLKCGEGWIFSKKKHKESINKLLKIKIA</sequence>
<evidence type="ECO:0000259" key="1">
    <source>
        <dbReference type="PROSITE" id="PS50076"/>
    </source>
</evidence>
<proteinExistence type="predicted"/>
<dbReference type="PROSITE" id="PS50076">
    <property type="entry name" value="DNAJ_2"/>
    <property type="match status" value="1"/>
</dbReference>
<name>A0A2V3PYH8_9BACT</name>
<accession>A0A2V3PYH8</accession>
<reference evidence="2 3" key="1">
    <citation type="submission" date="2018-03" db="EMBL/GenBank/DDBJ databases">
        <title>Genomic Encyclopedia of Archaeal and Bacterial Type Strains, Phase II (KMG-II): from individual species to whole genera.</title>
        <authorList>
            <person name="Goeker M."/>
        </authorList>
    </citation>
    <scope>NUCLEOTIDE SEQUENCE [LARGE SCALE GENOMIC DNA]</scope>
    <source>
        <strain evidence="2 3">DSM 100214</strain>
    </source>
</reference>
<dbReference type="EMBL" id="QICL01000004">
    <property type="protein sequence ID" value="PXV66842.1"/>
    <property type="molecule type" value="Genomic_DNA"/>
</dbReference>
<gene>
    <name evidence="2" type="ORF">CLV62_104103</name>
</gene>
<organism evidence="2 3">
    <name type="scientific">Dysgonomonas alginatilytica</name>
    <dbReference type="NCBI Taxonomy" id="1605892"/>
    <lineage>
        <taxon>Bacteria</taxon>
        <taxon>Pseudomonadati</taxon>
        <taxon>Bacteroidota</taxon>
        <taxon>Bacteroidia</taxon>
        <taxon>Bacteroidales</taxon>
        <taxon>Dysgonomonadaceae</taxon>
        <taxon>Dysgonomonas</taxon>
    </lineage>
</organism>
<evidence type="ECO:0000313" key="3">
    <source>
        <dbReference type="Proteomes" id="UP000247973"/>
    </source>
</evidence>
<dbReference type="InterPro" id="IPR041311">
    <property type="entry name" value="LPD29"/>
</dbReference>
<dbReference type="CDD" id="cd06257">
    <property type="entry name" value="DnaJ"/>
    <property type="match status" value="1"/>
</dbReference>